<dbReference type="Proteomes" id="UP000320475">
    <property type="component" value="Unassembled WGS sequence"/>
</dbReference>
<evidence type="ECO:0000256" key="2">
    <source>
        <dbReference type="SAM" id="MobiDB-lite"/>
    </source>
</evidence>
<protein>
    <recommendedName>
        <fullName evidence="7">Enhancer of rudimentary homolog</fullName>
    </recommendedName>
</protein>
<dbReference type="PANTHER" id="PTHR12373">
    <property type="entry name" value="ENHANCER OF RUDIMENTARY ERH"/>
    <property type="match status" value="1"/>
</dbReference>
<dbReference type="OrthoDB" id="7887808at2759"/>
<keyword evidence="5" id="KW-1185">Reference proteome</keyword>
<evidence type="ECO:0000313" key="5">
    <source>
        <dbReference type="Proteomes" id="UP000317494"/>
    </source>
</evidence>
<dbReference type="InterPro" id="IPR000781">
    <property type="entry name" value="ERH"/>
</dbReference>
<feature type="region of interest" description="Disordered" evidence="2">
    <location>
        <begin position="97"/>
        <end position="122"/>
    </location>
</feature>
<dbReference type="SUPFAM" id="SSF143875">
    <property type="entry name" value="ERH-like"/>
    <property type="match status" value="1"/>
</dbReference>
<proteinExistence type="inferred from homology"/>
<dbReference type="Gene3D" id="3.30.2260.10">
    <property type="entry name" value="Enhancer of rudimentary"/>
    <property type="match status" value="1"/>
</dbReference>
<dbReference type="STRING" id="286115.A0A507DKU1"/>
<evidence type="ECO:0008006" key="7">
    <source>
        <dbReference type="Google" id="ProtNLM"/>
    </source>
</evidence>
<organism evidence="4 5">
    <name type="scientific">Synchytrium endobioticum</name>
    <dbReference type="NCBI Taxonomy" id="286115"/>
    <lineage>
        <taxon>Eukaryota</taxon>
        <taxon>Fungi</taxon>
        <taxon>Fungi incertae sedis</taxon>
        <taxon>Chytridiomycota</taxon>
        <taxon>Chytridiomycota incertae sedis</taxon>
        <taxon>Chytridiomycetes</taxon>
        <taxon>Synchytriales</taxon>
        <taxon>Synchytriaceae</taxon>
        <taxon>Synchytrium</taxon>
    </lineage>
</organism>
<dbReference type="EMBL" id="QEAM01000033">
    <property type="protein sequence ID" value="TPX49432.1"/>
    <property type="molecule type" value="Genomic_DNA"/>
</dbReference>
<dbReference type="Proteomes" id="UP000317494">
    <property type="component" value="Unassembled WGS sequence"/>
</dbReference>
<accession>A0A507DKU1</accession>
<sequence>MHTVLLVQRTNKQSRTYFDYESVPQMIEGIRMTFEHELSVQNPRMTQITYQLQDLMTFIDQYSEIGALVLDSNTQAYIPHPREWIKQKAETLFTKAAQQTPHTTSASDKIPPHHLPYHQQQQQRYNAQLANARGTRRR</sequence>
<evidence type="ECO:0000313" key="3">
    <source>
        <dbReference type="EMBL" id="TPX49432.1"/>
    </source>
</evidence>
<dbReference type="AlphaFoldDB" id="A0A507DKU1"/>
<evidence type="ECO:0000313" key="4">
    <source>
        <dbReference type="EMBL" id="TPX52243.1"/>
    </source>
</evidence>
<dbReference type="InterPro" id="IPR035912">
    <property type="entry name" value="EHR_sf"/>
</dbReference>
<comment type="similarity">
    <text evidence="1">Belongs to the E(R) family.</text>
</comment>
<name>A0A507DKU1_9FUNG</name>
<evidence type="ECO:0000313" key="6">
    <source>
        <dbReference type="Proteomes" id="UP000320475"/>
    </source>
</evidence>
<evidence type="ECO:0000256" key="1">
    <source>
        <dbReference type="ARBA" id="ARBA00007491"/>
    </source>
</evidence>
<dbReference type="Pfam" id="PF01133">
    <property type="entry name" value="ER"/>
    <property type="match status" value="1"/>
</dbReference>
<gene>
    <name evidence="3" type="ORF">SeLEV6574_g01455</name>
    <name evidence="4" type="ORF">SeMB42_g01570</name>
</gene>
<dbReference type="VEuPathDB" id="FungiDB:SeMB42_g01570"/>
<dbReference type="PANTHER" id="PTHR12373:SF0">
    <property type="entry name" value="ENHANCER OF RUDIMENTARY HOMOLOG"/>
    <property type="match status" value="1"/>
</dbReference>
<feature type="compositionally biased region" description="Polar residues" evidence="2">
    <location>
        <begin position="97"/>
        <end position="107"/>
    </location>
</feature>
<reference evidence="5 6" key="1">
    <citation type="journal article" date="2019" name="Sci. Rep.">
        <title>Comparative genomics of chytrid fungi reveal insights into the obligate biotrophic and pathogenic lifestyle of Synchytrium endobioticum.</title>
        <authorList>
            <person name="van de Vossenberg B.T.L.H."/>
            <person name="Warris S."/>
            <person name="Nguyen H.D.T."/>
            <person name="van Gent-Pelzer M.P.E."/>
            <person name="Joly D.L."/>
            <person name="van de Geest H.C."/>
            <person name="Bonants P.J.M."/>
            <person name="Smith D.S."/>
            <person name="Levesque C.A."/>
            <person name="van der Lee T.A.J."/>
        </authorList>
    </citation>
    <scope>NUCLEOTIDE SEQUENCE [LARGE SCALE GENOMIC DNA]</scope>
    <source>
        <strain evidence="3 6">LEV6574</strain>
        <strain evidence="4 5">MB42</strain>
    </source>
</reference>
<dbReference type="EMBL" id="QEAN01000041">
    <property type="protein sequence ID" value="TPX52243.1"/>
    <property type="molecule type" value="Genomic_DNA"/>
</dbReference>
<comment type="caution">
    <text evidence="4">The sequence shown here is derived from an EMBL/GenBank/DDBJ whole genome shotgun (WGS) entry which is preliminary data.</text>
</comment>